<feature type="domain" description="Polymerase nucleotidyl transferase" evidence="1">
    <location>
        <begin position="29"/>
        <end position="97"/>
    </location>
</feature>
<dbReference type="Pfam" id="PF01909">
    <property type="entry name" value="NTP_transf_2"/>
    <property type="match status" value="1"/>
</dbReference>
<keyword evidence="3" id="KW-1185">Reference proteome</keyword>
<proteinExistence type="predicted"/>
<dbReference type="AlphaFoldDB" id="A0A562S2H8"/>
<reference evidence="2 3" key="1">
    <citation type="journal article" date="2015" name="Stand. Genomic Sci.">
        <title>Genomic Encyclopedia of Bacterial and Archaeal Type Strains, Phase III: the genomes of soil and plant-associated and newly described type strains.</title>
        <authorList>
            <person name="Whitman W.B."/>
            <person name="Woyke T."/>
            <person name="Klenk H.P."/>
            <person name="Zhou Y."/>
            <person name="Lilburn T.G."/>
            <person name="Beck B.J."/>
            <person name="De Vos P."/>
            <person name="Vandamme P."/>
            <person name="Eisen J.A."/>
            <person name="Garrity G."/>
            <person name="Hugenholtz P."/>
            <person name="Kyrpides N.C."/>
        </authorList>
    </citation>
    <scope>NUCLEOTIDE SEQUENCE [LARGE SCALE GENOMIC DNA]</scope>
    <source>
        <strain evidence="2 3">CGMCC 1.10948</strain>
    </source>
</reference>
<comment type="caution">
    <text evidence="2">The sequence shown here is derived from an EMBL/GenBank/DDBJ whole genome shotgun (WGS) entry which is preliminary data.</text>
</comment>
<dbReference type="SUPFAM" id="SSF81301">
    <property type="entry name" value="Nucleotidyltransferase"/>
    <property type="match status" value="1"/>
</dbReference>
<sequence length="110" mass="12361">MLDWPRNRPDCIMTRDEIVAAIRKNADAIKGKGVSKLAVLGLRANEDYRPDNDIDVLVEVEPETSFSLLNLIDVEQIIEDATGLQTQATVRHSISPRFVEHIAGDIFEIF</sequence>
<dbReference type="GO" id="GO:0016779">
    <property type="term" value="F:nucleotidyltransferase activity"/>
    <property type="evidence" value="ECO:0007669"/>
    <property type="project" value="InterPro"/>
</dbReference>
<dbReference type="Gene3D" id="3.30.460.10">
    <property type="entry name" value="Beta Polymerase, domain 2"/>
    <property type="match status" value="1"/>
</dbReference>
<name>A0A562S2H8_9BRAD</name>
<dbReference type="EMBL" id="VLLA01000002">
    <property type="protein sequence ID" value="TWI74840.1"/>
    <property type="molecule type" value="Genomic_DNA"/>
</dbReference>
<accession>A0A562S2H8</accession>
<protein>
    <recommendedName>
        <fullName evidence="1">Polymerase nucleotidyl transferase domain-containing protein</fullName>
    </recommendedName>
</protein>
<evidence type="ECO:0000259" key="1">
    <source>
        <dbReference type="Pfam" id="PF01909"/>
    </source>
</evidence>
<organism evidence="2 3">
    <name type="scientific">Bradyrhizobium huanghuaihaiense</name>
    <dbReference type="NCBI Taxonomy" id="990078"/>
    <lineage>
        <taxon>Bacteria</taxon>
        <taxon>Pseudomonadati</taxon>
        <taxon>Pseudomonadota</taxon>
        <taxon>Alphaproteobacteria</taxon>
        <taxon>Hyphomicrobiales</taxon>
        <taxon>Nitrobacteraceae</taxon>
        <taxon>Bradyrhizobium</taxon>
    </lineage>
</organism>
<dbReference type="InterPro" id="IPR002934">
    <property type="entry name" value="Polymerase_NTP_transf_dom"/>
</dbReference>
<dbReference type="Proteomes" id="UP000316291">
    <property type="component" value="Unassembled WGS sequence"/>
</dbReference>
<dbReference type="InterPro" id="IPR043519">
    <property type="entry name" value="NT_sf"/>
</dbReference>
<evidence type="ECO:0000313" key="2">
    <source>
        <dbReference type="EMBL" id="TWI74840.1"/>
    </source>
</evidence>
<evidence type="ECO:0000313" key="3">
    <source>
        <dbReference type="Proteomes" id="UP000316291"/>
    </source>
</evidence>
<gene>
    <name evidence="2" type="ORF">IQ16_01132</name>
</gene>